<comment type="subunit">
    <text evidence="10">The Tat system comprises two distinct complexes: a TatABC complex, containing multiple copies of TatA, TatB and TatC subunits, and a separate TatA complex, containing only TatA subunits. Substrates initially bind to the TatABC complex, which probably triggers association of the separate TatA complex to form the active translocon.</text>
</comment>
<evidence type="ECO:0000256" key="11">
    <source>
        <dbReference type="SAM" id="MobiDB-lite"/>
    </source>
</evidence>
<organism evidence="12 13">
    <name type="scientific">Microvirgula aerodenitrificans</name>
    <dbReference type="NCBI Taxonomy" id="57480"/>
    <lineage>
        <taxon>Bacteria</taxon>
        <taxon>Pseudomonadati</taxon>
        <taxon>Pseudomonadota</taxon>
        <taxon>Betaproteobacteria</taxon>
        <taxon>Neisseriales</taxon>
        <taxon>Aquaspirillaceae</taxon>
        <taxon>Microvirgula</taxon>
    </lineage>
</organism>
<dbReference type="EMBL" id="CP028519">
    <property type="protein sequence ID" value="AVY93967.1"/>
    <property type="molecule type" value="Genomic_DNA"/>
</dbReference>
<dbReference type="GO" id="GO:0043953">
    <property type="term" value="P:protein transport by the Tat complex"/>
    <property type="evidence" value="ECO:0007669"/>
    <property type="project" value="UniProtKB-UniRule"/>
</dbReference>
<proteinExistence type="inferred from homology"/>
<evidence type="ECO:0000256" key="2">
    <source>
        <dbReference type="ARBA" id="ARBA00022448"/>
    </source>
</evidence>
<protein>
    <recommendedName>
        <fullName evidence="10">Sec-independent protein translocase protein TatB</fullName>
    </recommendedName>
</protein>
<dbReference type="PANTHER" id="PTHR33162">
    <property type="entry name" value="SEC-INDEPENDENT PROTEIN TRANSLOCASE PROTEIN TATA, CHLOROPLASTIC"/>
    <property type="match status" value="1"/>
</dbReference>
<dbReference type="NCBIfam" id="TIGR01410">
    <property type="entry name" value="tatB"/>
    <property type="match status" value="1"/>
</dbReference>
<keyword evidence="5 10" id="KW-0812">Transmembrane</keyword>
<keyword evidence="4" id="KW-0997">Cell inner membrane</keyword>
<evidence type="ECO:0000256" key="6">
    <source>
        <dbReference type="ARBA" id="ARBA00022927"/>
    </source>
</evidence>
<comment type="function">
    <text evidence="10">Part of the twin-arginine translocation (Tat) system that transports large folded proteins containing a characteristic twin-arginine motif in their signal peptide across membranes. Together with TatC, TatB is part of a receptor directly interacting with Tat signal peptides. TatB may form an oligomeric binding site that transiently accommodates folded Tat precursor proteins before their translocation.</text>
</comment>
<evidence type="ECO:0000256" key="3">
    <source>
        <dbReference type="ARBA" id="ARBA00022475"/>
    </source>
</evidence>
<evidence type="ECO:0000256" key="5">
    <source>
        <dbReference type="ARBA" id="ARBA00022692"/>
    </source>
</evidence>
<keyword evidence="8 10" id="KW-0811">Translocation</keyword>
<dbReference type="InterPro" id="IPR003369">
    <property type="entry name" value="TatA/B/E"/>
</dbReference>
<evidence type="ECO:0000256" key="1">
    <source>
        <dbReference type="ARBA" id="ARBA00004167"/>
    </source>
</evidence>
<evidence type="ECO:0000313" key="13">
    <source>
        <dbReference type="Proteomes" id="UP000244173"/>
    </source>
</evidence>
<dbReference type="PANTHER" id="PTHR33162:SF1">
    <property type="entry name" value="SEC-INDEPENDENT PROTEIN TRANSLOCASE PROTEIN TATA, CHLOROPLASTIC"/>
    <property type="match status" value="1"/>
</dbReference>
<keyword evidence="6 10" id="KW-0653">Protein transport</keyword>
<evidence type="ECO:0000256" key="7">
    <source>
        <dbReference type="ARBA" id="ARBA00022989"/>
    </source>
</evidence>
<reference evidence="12 13" key="1">
    <citation type="submission" date="2018-04" db="EMBL/GenBank/DDBJ databases">
        <title>Denitrifier Microvirgula.</title>
        <authorList>
            <person name="Anderson E."/>
            <person name="Jang J."/>
            <person name="Ishii S."/>
        </authorList>
    </citation>
    <scope>NUCLEOTIDE SEQUENCE [LARGE SCALE GENOMIC DNA]</scope>
    <source>
        <strain evidence="12 13">BE2.4</strain>
    </source>
</reference>
<feature type="region of interest" description="Disordered" evidence="11">
    <location>
        <begin position="140"/>
        <end position="185"/>
    </location>
</feature>
<dbReference type="HAMAP" id="MF_00237">
    <property type="entry name" value="TatB"/>
    <property type="match status" value="1"/>
</dbReference>
<evidence type="ECO:0000256" key="10">
    <source>
        <dbReference type="HAMAP-Rule" id="MF_00237"/>
    </source>
</evidence>
<comment type="subcellular location">
    <subcellularLocation>
        <location evidence="10">Cell membrane</location>
        <topology evidence="10">Single-pass membrane protein</topology>
    </subcellularLocation>
    <subcellularLocation>
        <location evidence="1">Membrane</location>
        <topology evidence="1">Single-pass membrane protein</topology>
    </subcellularLocation>
</comment>
<sequence length="185" mass="18895">MFDISFGELLVIGIVALVVIGPEKLPSVARTVGALVGRLQRYVNDVKTDIQRETSFSELRQLGSEMTDAADNLRQTIHRQMSEVEGAVNDVKSGIEAPLAEAGAAVREAGDSVAAAFDLRADAATADTVPAATATDTVSVAASDAPATDGQPAPDVDDGQLDLFATAPPPPATPPAAGDVSSKAA</sequence>
<evidence type="ECO:0000313" key="12">
    <source>
        <dbReference type="EMBL" id="AVY93967.1"/>
    </source>
</evidence>
<keyword evidence="13" id="KW-1185">Reference proteome</keyword>
<dbReference type="KEGG" id="maer:DAI18_07855"/>
<dbReference type="OrthoDB" id="9816005at2"/>
<keyword evidence="3 10" id="KW-1003">Cell membrane</keyword>
<dbReference type="Pfam" id="PF02416">
    <property type="entry name" value="TatA_B_E"/>
    <property type="match status" value="1"/>
</dbReference>
<dbReference type="GO" id="GO:0033281">
    <property type="term" value="C:TAT protein transport complex"/>
    <property type="evidence" value="ECO:0007669"/>
    <property type="project" value="UniProtKB-UniRule"/>
</dbReference>
<evidence type="ECO:0000256" key="9">
    <source>
        <dbReference type="ARBA" id="ARBA00023136"/>
    </source>
</evidence>
<evidence type="ECO:0000256" key="8">
    <source>
        <dbReference type="ARBA" id="ARBA00023010"/>
    </source>
</evidence>
<dbReference type="STRING" id="1122240.GCA_000620105_02369"/>
<keyword evidence="2 10" id="KW-0813">Transport</keyword>
<evidence type="ECO:0000256" key="4">
    <source>
        <dbReference type="ARBA" id="ARBA00022519"/>
    </source>
</evidence>
<accession>A0A2S0P9K1</accession>
<dbReference type="AlphaFoldDB" id="A0A2S0P9K1"/>
<dbReference type="InterPro" id="IPR018448">
    <property type="entry name" value="TatB"/>
</dbReference>
<comment type="similarity">
    <text evidence="10">Belongs to the TatB family.</text>
</comment>
<dbReference type="GO" id="GO:0008320">
    <property type="term" value="F:protein transmembrane transporter activity"/>
    <property type="evidence" value="ECO:0007669"/>
    <property type="project" value="UniProtKB-UniRule"/>
</dbReference>
<keyword evidence="9 10" id="KW-0472">Membrane</keyword>
<dbReference type="RefSeq" id="WP_028499402.1">
    <property type="nucleotide sequence ID" value="NZ_CP028519.1"/>
</dbReference>
<dbReference type="Gene3D" id="1.20.5.3310">
    <property type="match status" value="1"/>
</dbReference>
<gene>
    <name evidence="10 12" type="primary">tatB</name>
    <name evidence="12" type="ORF">DAI18_07855</name>
</gene>
<keyword evidence="7 10" id="KW-1133">Transmembrane helix</keyword>
<dbReference type="PRINTS" id="PR01506">
    <property type="entry name" value="TATBPROTEIN"/>
</dbReference>
<name>A0A2S0P9K1_9NEIS</name>
<dbReference type="Proteomes" id="UP000244173">
    <property type="component" value="Chromosome"/>
</dbReference>